<dbReference type="Proteomes" id="UP000813461">
    <property type="component" value="Unassembled WGS sequence"/>
</dbReference>
<evidence type="ECO:0000256" key="1">
    <source>
        <dbReference type="SAM" id="MobiDB-lite"/>
    </source>
</evidence>
<feature type="region of interest" description="Disordered" evidence="1">
    <location>
        <begin position="1"/>
        <end position="24"/>
    </location>
</feature>
<evidence type="ECO:0000313" key="3">
    <source>
        <dbReference type="Proteomes" id="UP000813461"/>
    </source>
</evidence>
<dbReference type="OrthoDB" id="288942at2759"/>
<dbReference type="PANTHER" id="PTHR38790">
    <property type="entry name" value="2EXR DOMAIN-CONTAINING PROTEIN-RELATED"/>
    <property type="match status" value="1"/>
</dbReference>
<dbReference type="PANTHER" id="PTHR38790:SF4">
    <property type="entry name" value="2EXR DOMAIN-CONTAINING PROTEIN"/>
    <property type="match status" value="1"/>
</dbReference>
<comment type="caution">
    <text evidence="2">The sequence shown here is derived from an EMBL/GenBank/DDBJ whole genome shotgun (WGS) entry which is preliminary data.</text>
</comment>
<organism evidence="2 3">
    <name type="scientific">Paraphoma chrysanthemicola</name>
    <dbReference type="NCBI Taxonomy" id="798071"/>
    <lineage>
        <taxon>Eukaryota</taxon>
        <taxon>Fungi</taxon>
        <taxon>Dikarya</taxon>
        <taxon>Ascomycota</taxon>
        <taxon>Pezizomycotina</taxon>
        <taxon>Dothideomycetes</taxon>
        <taxon>Pleosporomycetidae</taxon>
        <taxon>Pleosporales</taxon>
        <taxon>Pleosporineae</taxon>
        <taxon>Phaeosphaeriaceae</taxon>
        <taxon>Paraphoma</taxon>
    </lineage>
</organism>
<sequence length="476" mass="54153">MNIPSRPRVGPPPPLPPRKPAHLLSPQSQAPLQLVHGTRQAKYNCSCGDNDKANICSCSTCHNILRNDTSPCNYLGRCVEPLAWNIENDPVRNQVQCPLFFTLPKELRDIVFEYALTDCKSHSLETLALRNPGRLRIRPTKTSTNDIAVNLLRTCRAVYLETWPLPLSLNPYIIYDLHAPNRLGVQLDNLLPWQIALIQSLDITLPQVALEGTTLHDHLHRRSTWQPEERHKGVYVVPRRYKTHRGPRSMVEFPASFNFSILPADPTESRHYLSHILGKHPRYPHDLPPPWSSAMRVMRARPLTQLTLRLLHGDWWTWTDHPSSTDELQHLGLDPTVGDGRAHPNMRPTAARMRALAESRRAGHQPEAPPGQGWLNTIGDLPDLRRLELVLETFAGKKQQLDNIIEAAKTWKFPIKSTPYELTWDGEVDMSSWSFGMSGGDTNQQSTRPGPNQPAWHTNANAFEVRIIRFVKRRVV</sequence>
<name>A0A8K0VXN5_9PLEO</name>
<feature type="region of interest" description="Disordered" evidence="1">
    <location>
        <begin position="438"/>
        <end position="457"/>
    </location>
</feature>
<feature type="compositionally biased region" description="Pro residues" evidence="1">
    <location>
        <begin position="9"/>
        <end position="18"/>
    </location>
</feature>
<dbReference type="AlphaFoldDB" id="A0A8K0VXN5"/>
<proteinExistence type="predicted"/>
<keyword evidence="3" id="KW-1185">Reference proteome</keyword>
<protein>
    <submittedName>
        <fullName evidence="2">Uncharacterized protein</fullName>
    </submittedName>
</protein>
<gene>
    <name evidence="2" type="ORF">FB567DRAFT_527645</name>
</gene>
<dbReference type="EMBL" id="JAGMVJ010000011">
    <property type="protein sequence ID" value="KAH7086305.1"/>
    <property type="molecule type" value="Genomic_DNA"/>
</dbReference>
<evidence type="ECO:0000313" key="2">
    <source>
        <dbReference type="EMBL" id="KAH7086305.1"/>
    </source>
</evidence>
<reference evidence="2" key="1">
    <citation type="journal article" date="2021" name="Nat. Commun.">
        <title>Genetic determinants of endophytism in the Arabidopsis root mycobiome.</title>
        <authorList>
            <person name="Mesny F."/>
            <person name="Miyauchi S."/>
            <person name="Thiergart T."/>
            <person name="Pickel B."/>
            <person name="Atanasova L."/>
            <person name="Karlsson M."/>
            <person name="Huettel B."/>
            <person name="Barry K.W."/>
            <person name="Haridas S."/>
            <person name="Chen C."/>
            <person name="Bauer D."/>
            <person name="Andreopoulos W."/>
            <person name="Pangilinan J."/>
            <person name="LaButti K."/>
            <person name="Riley R."/>
            <person name="Lipzen A."/>
            <person name="Clum A."/>
            <person name="Drula E."/>
            <person name="Henrissat B."/>
            <person name="Kohler A."/>
            <person name="Grigoriev I.V."/>
            <person name="Martin F.M."/>
            <person name="Hacquard S."/>
        </authorList>
    </citation>
    <scope>NUCLEOTIDE SEQUENCE</scope>
    <source>
        <strain evidence="2">MPI-SDFR-AT-0120</strain>
    </source>
</reference>
<accession>A0A8K0VXN5</accession>